<feature type="compositionally biased region" description="Acidic residues" evidence="1">
    <location>
        <begin position="60"/>
        <end position="72"/>
    </location>
</feature>
<feature type="transmembrane region" description="Helical" evidence="2">
    <location>
        <begin position="28"/>
        <end position="48"/>
    </location>
</feature>
<evidence type="ECO:0000256" key="1">
    <source>
        <dbReference type="SAM" id="MobiDB-lite"/>
    </source>
</evidence>
<keyword evidence="4" id="KW-1185">Reference proteome</keyword>
<evidence type="ECO:0008006" key="5">
    <source>
        <dbReference type="Google" id="ProtNLM"/>
    </source>
</evidence>
<organism evidence="3 4">
    <name type="scientific">Bifidobacterium simiarum</name>
    <dbReference type="NCBI Taxonomy" id="2045441"/>
    <lineage>
        <taxon>Bacteria</taxon>
        <taxon>Bacillati</taxon>
        <taxon>Actinomycetota</taxon>
        <taxon>Actinomycetes</taxon>
        <taxon>Bifidobacteriales</taxon>
        <taxon>Bifidobacteriaceae</taxon>
        <taxon>Bifidobacterium</taxon>
    </lineage>
</organism>
<accession>A0A2M9HD66</accession>
<feature type="region of interest" description="Disordered" evidence="1">
    <location>
        <begin position="59"/>
        <end position="87"/>
    </location>
</feature>
<evidence type="ECO:0000313" key="3">
    <source>
        <dbReference type="EMBL" id="PJM74742.1"/>
    </source>
</evidence>
<evidence type="ECO:0000313" key="4">
    <source>
        <dbReference type="Proteomes" id="UP000231451"/>
    </source>
</evidence>
<protein>
    <recommendedName>
        <fullName evidence="5">Transmembrane protein</fullName>
    </recommendedName>
</protein>
<name>A0A2M9HD66_9BIFI</name>
<keyword evidence="2" id="KW-0812">Transmembrane</keyword>
<dbReference type="AlphaFoldDB" id="A0A2M9HD66"/>
<comment type="caution">
    <text evidence="3">The sequence shown here is derived from an EMBL/GenBank/DDBJ whole genome shotgun (WGS) entry which is preliminary data.</text>
</comment>
<proteinExistence type="predicted"/>
<evidence type="ECO:0000256" key="2">
    <source>
        <dbReference type="SAM" id="Phobius"/>
    </source>
</evidence>
<reference evidence="3 4" key="1">
    <citation type="submission" date="2017-10" db="EMBL/GenBank/DDBJ databases">
        <title>Draft genome sequences of strains TRE 1, TRE 9, TRE H and TRI 7, isolated from tamarins, belonging to four potential novel Bifidobacterium species.</title>
        <authorList>
            <person name="Mattarelli P."/>
            <person name="Modesto M."/>
            <person name="Puglisi E."/>
            <person name="Morelli L."/>
            <person name="Spezio C."/>
            <person name="Bonetti A."/>
            <person name="Sandri C."/>
        </authorList>
    </citation>
    <scope>NUCLEOTIDE SEQUENCE [LARGE SCALE GENOMIC DNA]</scope>
    <source>
        <strain evidence="4">TRI7</strain>
    </source>
</reference>
<dbReference type="Proteomes" id="UP000231451">
    <property type="component" value="Unassembled WGS sequence"/>
</dbReference>
<keyword evidence="2" id="KW-0472">Membrane</keyword>
<keyword evidence="2" id="KW-1133">Transmembrane helix</keyword>
<gene>
    <name evidence="3" type="ORF">CSQ87_08405</name>
</gene>
<sequence length="87" mass="9069">MTIWCVMSGVGAAMVSLSAGMQGKAKKAGLYGLAAGLWCISTAIWATLESAERERKALEAEYDEYEDADEGDGTVSGSEADSAVTVE</sequence>
<dbReference type="EMBL" id="PEBK01000008">
    <property type="protein sequence ID" value="PJM74742.1"/>
    <property type="molecule type" value="Genomic_DNA"/>
</dbReference>